<name>A0AAE1DD09_9GAST</name>
<evidence type="ECO:0000313" key="2">
    <source>
        <dbReference type="Proteomes" id="UP001283361"/>
    </source>
</evidence>
<gene>
    <name evidence="1" type="ORF">RRG08_017641</name>
</gene>
<protein>
    <submittedName>
        <fullName evidence="1">Uncharacterized protein</fullName>
    </submittedName>
</protein>
<dbReference type="AlphaFoldDB" id="A0AAE1DD09"/>
<comment type="caution">
    <text evidence="1">The sequence shown here is derived from an EMBL/GenBank/DDBJ whole genome shotgun (WGS) entry which is preliminary data.</text>
</comment>
<keyword evidence="2" id="KW-1185">Reference proteome</keyword>
<evidence type="ECO:0000313" key="1">
    <source>
        <dbReference type="EMBL" id="KAK3766199.1"/>
    </source>
</evidence>
<proteinExistence type="predicted"/>
<dbReference type="Proteomes" id="UP001283361">
    <property type="component" value="Unassembled WGS sequence"/>
</dbReference>
<sequence>MKSPSNWFLGSLEGFCEIKPTLHQVMFSSRLDLCDSDVKVALTKLVIQLQRVSRDRADNPNTKDGKVLSNQQVCGDTSGLSGGAVGNRIVVIDWYIIFPIFVSIPFTAPSFLESTSALE</sequence>
<accession>A0AAE1DD09</accession>
<reference evidence="1" key="1">
    <citation type="journal article" date="2023" name="G3 (Bethesda)">
        <title>A reference genome for the long-term kleptoplast-retaining sea slug Elysia crispata morphotype clarki.</title>
        <authorList>
            <person name="Eastman K.E."/>
            <person name="Pendleton A.L."/>
            <person name="Shaikh M.A."/>
            <person name="Suttiyut T."/>
            <person name="Ogas R."/>
            <person name="Tomko P."/>
            <person name="Gavelis G."/>
            <person name="Widhalm J.R."/>
            <person name="Wisecaver J.H."/>
        </authorList>
    </citation>
    <scope>NUCLEOTIDE SEQUENCE</scope>
    <source>
        <strain evidence="1">ECLA1</strain>
    </source>
</reference>
<dbReference type="EMBL" id="JAWDGP010004246">
    <property type="protein sequence ID" value="KAK3766199.1"/>
    <property type="molecule type" value="Genomic_DNA"/>
</dbReference>
<organism evidence="1 2">
    <name type="scientific">Elysia crispata</name>
    <name type="common">lettuce slug</name>
    <dbReference type="NCBI Taxonomy" id="231223"/>
    <lineage>
        <taxon>Eukaryota</taxon>
        <taxon>Metazoa</taxon>
        <taxon>Spiralia</taxon>
        <taxon>Lophotrochozoa</taxon>
        <taxon>Mollusca</taxon>
        <taxon>Gastropoda</taxon>
        <taxon>Heterobranchia</taxon>
        <taxon>Euthyneura</taxon>
        <taxon>Panpulmonata</taxon>
        <taxon>Sacoglossa</taxon>
        <taxon>Placobranchoidea</taxon>
        <taxon>Plakobranchidae</taxon>
        <taxon>Elysia</taxon>
    </lineage>
</organism>